<feature type="domain" description="Peptidase A1" evidence="3">
    <location>
        <begin position="42"/>
        <end position="402"/>
    </location>
</feature>
<evidence type="ECO:0000259" key="3">
    <source>
        <dbReference type="PROSITE" id="PS51767"/>
    </source>
</evidence>
<dbReference type="InterPro" id="IPR033121">
    <property type="entry name" value="PEPTIDASE_A1"/>
</dbReference>
<dbReference type="Pfam" id="PF14543">
    <property type="entry name" value="TAXi_N"/>
    <property type="match status" value="1"/>
</dbReference>
<dbReference type="SUPFAM" id="SSF50630">
    <property type="entry name" value="Acid proteases"/>
    <property type="match status" value="1"/>
</dbReference>
<dbReference type="PROSITE" id="PS51767">
    <property type="entry name" value="PEPTIDASE_A1"/>
    <property type="match status" value="1"/>
</dbReference>
<dbReference type="Pfam" id="PF14541">
    <property type="entry name" value="TAXi_C"/>
    <property type="match status" value="1"/>
</dbReference>
<comment type="similarity">
    <text evidence="1">Belongs to the peptidase A1 family.</text>
</comment>
<dbReference type="PANTHER" id="PTHR47965:SF63">
    <property type="entry name" value="OS01G0937200 PROTEIN"/>
    <property type="match status" value="1"/>
</dbReference>
<dbReference type="PANTHER" id="PTHR47965">
    <property type="entry name" value="ASPARTYL PROTEASE-RELATED"/>
    <property type="match status" value="1"/>
</dbReference>
<sequence length="422" mass="46666">MYHKMHLILFILLSFTLNILSQATHSRLHTSVIAITKDEKTSFHTVSWGYFEPDHILDLDAPFTWKNCIIRHSEIVCGLEEGCRFPLPCDNTLCKEAKSYINPICPSLNNITSKYGCRICAVTPFNPISNTCKISQLTTDLVNLYLTDGRNPSPGPDHPFGSRFVVSCAPSSLLRSFPEGVRGVASFSWSSLSFPRQFSYLHMTEKFAVCLPSSSSARGVTFLGDGPFYFLQFPKLDLRTILSYTPIIRKTSKSLGYYIKITQIAVQGTAIGVSSLIKTSSVKLSTLVPYTTLRSDIYKALVKSFSTATKNIPRVTAVQPFNLCFKTGSGYHGVPKIDLETQGGKKWTISGDNSMKHVGNGVSCLAFMDGGSNVEDEIVIGAYQMENNFLFFDLVNRKLGFSSSLLARGTSCNSFNFTEIGN</sequence>
<feature type="chain" id="PRO_5041914626" description="Peptidase A1 domain-containing protein" evidence="2">
    <location>
        <begin position="22"/>
        <end position="422"/>
    </location>
</feature>
<evidence type="ECO:0000256" key="1">
    <source>
        <dbReference type="ARBA" id="ARBA00007447"/>
    </source>
</evidence>
<gene>
    <name evidence="4" type="ORF">QVD17_29306</name>
</gene>
<dbReference type="InterPro" id="IPR021109">
    <property type="entry name" value="Peptidase_aspartic_dom_sf"/>
</dbReference>
<keyword evidence="2" id="KW-0732">Signal</keyword>
<proteinExistence type="inferred from homology"/>
<keyword evidence="5" id="KW-1185">Reference proteome</keyword>
<feature type="signal peptide" evidence="2">
    <location>
        <begin position="1"/>
        <end position="21"/>
    </location>
</feature>
<dbReference type="InterPro" id="IPR001461">
    <property type="entry name" value="Aspartic_peptidase_A1"/>
</dbReference>
<dbReference type="GO" id="GO:0006508">
    <property type="term" value="P:proteolysis"/>
    <property type="evidence" value="ECO:0007669"/>
    <property type="project" value="InterPro"/>
</dbReference>
<evidence type="ECO:0000313" key="4">
    <source>
        <dbReference type="EMBL" id="KAK1419885.1"/>
    </source>
</evidence>
<dbReference type="Proteomes" id="UP001229421">
    <property type="component" value="Unassembled WGS sequence"/>
</dbReference>
<evidence type="ECO:0000313" key="5">
    <source>
        <dbReference type="Proteomes" id="UP001229421"/>
    </source>
</evidence>
<dbReference type="InterPro" id="IPR032799">
    <property type="entry name" value="TAXi_C"/>
</dbReference>
<protein>
    <recommendedName>
        <fullName evidence="3">Peptidase A1 domain-containing protein</fullName>
    </recommendedName>
</protein>
<dbReference type="Gene3D" id="2.40.70.10">
    <property type="entry name" value="Acid Proteases"/>
    <property type="match status" value="2"/>
</dbReference>
<accession>A0AAD8KBL1</accession>
<dbReference type="EMBL" id="JAUHHV010000007">
    <property type="protein sequence ID" value="KAK1419885.1"/>
    <property type="molecule type" value="Genomic_DNA"/>
</dbReference>
<reference evidence="4" key="1">
    <citation type="journal article" date="2023" name="bioRxiv">
        <title>Improved chromosome-level genome assembly for marigold (Tagetes erecta).</title>
        <authorList>
            <person name="Jiang F."/>
            <person name="Yuan L."/>
            <person name="Wang S."/>
            <person name="Wang H."/>
            <person name="Xu D."/>
            <person name="Wang A."/>
            <person name="Fan W."/>
        </authorList>
    </citation>
    <scope>NUCLEOTIDE SEQUENCE</scope>
    <source>
        <strain evidence="4">WSJ</strain>
        <tissue evidence="4">Leaf</tissue>
    </source>
</reference>
<comment type="caution">
    <text evidence="4">The sequence shown here is derived from an EMBL/GenBank/DDBJ whole genome shotgun (WGS) entry which is preliminary data.</text>
</comment>
<evidence type="ECO:0000256" key="2">
    <source>
        <dbReference type="SAM" id="SignalP"/>
    </source>
</evidence>
<dbReference type="AlphaFoldDB" id="A0AAD8KBL1"/>
<organism evidence="4 5">
    <name type="scientific">Tagetes erecta</name>
    <name type="common">African marigold</name>
    <dbReference type="NCBI Taxonomy" id="13708"/>
    <lineage>
        <taxon>Eukaryota</taxon>
        <taxon>Viridiplantae</taxon>
        <taxon>Streptophyta</taxon>
        <taxon>Embryophyta</taxon>
        <taxon>Tracheophyta</taxon>
        <taxon>Spermatophyta</taxon>
        <taxon>Magnoliopsida</taxon>
        <taxon>eudicotyledons</taxon>
        <taxon>Gunneridae</taxon>
        <taxon>Pentapetalae</taxon>
        <taxon>asterids</taxon>
        <taxon>campanulids</taxon>
        <taxon>Asterales</taxon>
        <taxon>Asteraceae</taxon>
        <taxon>Asteroideae</taxon>
        <taxon>Heliantheae alliance</taxon>
        <taxon>Tageteae</taxon>
        <taxon>Tagetes</taxon>
    </lineage>
</organism>
<dbReference type="InterPro" id="IPR032861">
    <property type="entry name" value="TAXi_N"/>
</dbReference>
<name>A0AAD8KBL1_TARER</name>
<dbReference type="GO" id="GO:0004190">
    <property type="term" value="F:aspartic-type endopeptidase activity"/>
    <property type="evidence" value="ECO:0007669"/>
    <property type="project" value="InterPro"/>
</dbReference>